<name>A0A419HV68_9PSEU</name>
<dbReference type="AlphaFoldDB" id="A0A419HV68"/>
<sequence>MTQCGAEEFVDRAGDRSVRVRTPKKTELRGLAERRQAMFADDGDATVCPEWTLRAWGWS</sequence>
<dbReference type="RefSeq" id="WP_120025759.1">
    <property type="nucleotide sequence ID" value="NZ_QZFV01000113.1"/>
</dbReference>
<comment type="caution">
    <text evidence="1">The sequence shown here is derived from an EMBL/GenBank/DDBJ whole genome shotgun (WGS) entry which is preliminary data.</text>
</comment>
<keyword evidence="2" id="KW-1185">Reference proteome</keyword>
<reference evidence="1 2" key="1">
    <citation type="submission" date="2018-09" db="EMBL/GenBank/DDBJ databases">
        <title>YIM PH 21725 draft genome.</title>
        <authorList>
            <person name="Miao C."/>
        </authorList>
    </citation>
    <scope>NUCLEOTIDE SEQUENCE [LARGE SCALE GENOMIC DNA]</scope>
    <source>
        <strain evidence="2">YIM PH21725</strain>
    </source>
</reference>
<evidence type="ECO:0000313" key="2">
    <source>
        <dbReference type="Proteomes" id="UP000285112"/>
    </source>
</evidence>
<accession>A0A419HV68</accession>
<organism evidence="1 2">
    <name type="scientific">Amycolatopsis panacis</name>
    <dbReference type="NCBI Taxonomy" id="2340917"/>
    <lineage>
        <taxon>Bacteria</taxon>
        <taxon>Bacillati</taxon>
        <taxon>Actinomycetota</taxon>
        <taxon>Actinomycetes</taxon>
        <taxon>Pseudonocardiales</taxon>
        <taxon>Pseudonocardiaceae</taxon>
        <taxon>Amycolatopsis</taxon>
    </lineage>
</organism>
<proteinExistence type="predicted"/>
<protein>
    <submittedName>
        <fullName evidence="1">Uncharacterized protein</fullName>
    </submittedName>
</protein>
<evidence type="ECO:0000313" key="1">
    <source>
        <dbReference type="EMBL" id="RJQ80818.1"/>
    </source>
</evidence>
<dbReference type="EMBL" id="QZFV01000113">
    <property type="protein sequence ID" value="RJQ80818.1"/>
    <property type="molecule type" value="Genomic_DNA"/>
</dbReference>
<dbReference type="Proteomes" id="UP000285112">
    <property type="component" value="Unassembled WGS sequence"/>
</dbReference>
<gene>
    <name evidence="1" type="ORF">D5S19_24555</name>
</gene>